<dbReference type="InterPro" id="IPR050364">
    <property type="entry name" value="Cytochrome_P450_fung"/>
</dbReference>
<keyword evidence="7 9" id="KW-0408">Iron</keyword>
<dbReference type="PANTHER" id="PTHR46300">
    <property type="entry name" value="P450, PUTATIVE (EUROFUNG)-RELATED-RELATED"/>
    <property type="match status" value="1"/>
</dbReference>
<keyword evidence="8 10" id="KW-0503">Monooxygenase</keyword>
<dbReference type="Proteomes" id="UP000027073">
    <property type="component" value="Unassembled WGS sequence"/>
</dbReference>
<dbReference type="InterPro" id="IPR001128">
    <property type="entry name" value="Cyt_P450"/>
</dbReference>
<accession>A0A067N652</accession>
<keyword evidence="6 10" id="KW-0560">Oxidoreductase</keyword>
<dbReference type="PANTHER" id="PTHR46300:SF7">
    <property type="entry name" value="P450, PUTATIVE (EUROFUNG)-RELATED"/>
    <property type="match status" value="1"/>
</dbReference>
<evidence type="ECO:0000256" key="3">
    <source>
        <dbReference type="ARBA" id="ARBA00010617"/>
    </source>
</evidence>
<proteinExistence type="inferred from homology"/>
<dbReference type="GO" id="GO:0016705">
    <property type="term" value="F:oxidoreductase activity, acting on paired donors, with incorporation or reduction of molecular oxygen"/>
    <property type="evidence" value="ECO:0007669"/>
    <property type="project" value="InterPro"/>
</dbReference>
<dbReference type="GO" id="GO:0005506">
    <property type="term" value="F:iron ion binding"/>
    <property type="evidence" value="ECO:0007669"/>
    <property type="project" value="InterPro"/>
</dbReference>
<dbReference type="AlphaFoldDB" id="A0A067N652"/>
<dbReference type="InterPro" id="IPR002401">
    <property type="entry name" value="Cyt_P450_E_grp-I"/>
</dbReference>
<gene>
    <name evidence="11" type="ORF">PLEOSDRAFT_1019918</name>
</gene>
<evidence type="ECO:0000256" key="2">
    <source>
        <dbReference type="ARBA" id="ARBA00005179"/>
    </source>
</evidence>
<feature type="binding site" description="axial binding residue" evidence="9">
    <location>
        <position position="392"/>
    </location>
    <ligand>
        <name>heme</name>
        <dbReference type="ChEBI" id="CHEBI:30413"/>
    </ligand>
    <ligandPart>
        <name>Fe</name>
        <dbReference type="ChEBI" id="CHEBI:18248"/>
    </ligandPart>
</feature>
<feature type="non-terminal residue" evidence="11">
    <location>
        <position position="1"/>
    </location>
</feature>
<dbReference type="PROSITE" id="PS00086">
    <property type="entry name" value="CYTOCHROME_P450"/>
    <property type="match status" value="1"/>
</dbReference>
<dbReference type="PRINTS" id="PR00463">
    <property type="entry name" value="EP450I"/>
</dbReference>
<evidence type="ECO:0000313" key="11">
    <source>
        <dbReference type="EMBL" id="KDQ22430.1"/>
    </source>
</evidence>
<dbReference type="VEuPathDB" id="FungiDB:PLEOSDRAFT_1019918"/>
<evidence type="ECO:0000256" key="7">
    <source>
        <dbReference type="ARBA" id="ARBA00023004"/>
    </source>
</evidence>
<dbReference type="InParanoid" id="A0A067N652"/>
<dbReference type="GO" id="GO:0004497">
    <property type="term" value="F:monooxygenase activity"/>
    <property type="evidence" value="ECO:0007669"/>
    <property type="project" value="UniProtKB-KW"/>
</dbReference>
<evidence type="ECO:0000256" key="10">
    <source>
        <dbReference type="RuleBase" id="RU000461"/>
    </source>
</evidence>
<dbReference type="Gene3D" id="1.10.630.10">
    <property type="entry name" value="Cytochrome P450"/>
    <property type="match status" value="1"/>
</dbReference>
<dbReference type="CDD" id="cd11065">
    <property type="entry name" value="CYP64-like"/>
    <property type="match status" value="1"/>
</dbReference>
<comment type="similarity">
    <text evidence="3 10">Belongs to the cytochrome P450 family.</text>
</comment>
<sequence>PGPRGVPILGNALQIPKEKQWLKFAEWCKRYGQWNIYSDRPRAVMAGELVGWARGLGYSQGPPSPRFRAFRRIFQSFIGPRAVHDPSLRLAMHESCLKLTRRILEWHDGHPYELAGIVRESTASLILRVSYGYHVDGHEIKDPLNLVQIAEDAMHGFSRASEPGAYLVDSLPLLKYLPTWFPWVSFHRDAQEMRQDLIKLYDVPLDYVKSCMVVTSPYLLRFSSDLQVSMLGERAISDREEFIKAAAASLYSGGEETTPSSIMTFILAMTLFPSVQTRAQAELDEVVGSQLPTFDDLPNLPYIRAIVTEIWRWGVSVPLGLPHVLKQDDVYRGYHLKKGTVVWANIWSFMHDETLFPEPSVFLPERYLPSNEVSQQASEAVRSAFGFGRRICPGLHLAESSLCITVATILFFVRISKARDESGSNIEPEVEYDGFISHPRPFKCRIEPR</sequence>
<dbReference type="InterPro" id="IPR017972">
    <property type="entry name" value="Cyt_P450_CS"/>
</dbReference>
<dbReference type="GO" id="GO:0020037">
    <property type="term" value="F:heme binding"/>
    <property type="evidence" value="ECO:0007669"/>
    <property type="project" value="InterPro"/>
</dbReference>
<evidence type="ECO:0000256" key="8">
    <source>
        <dbReference type="ARBA" id="ARBA00023033"/>
    </source>
</evidence>
<protein>
    <recommendedName>
        <fullName evidence="13">Cytochrome P450</fullName>
    </recommendedName>
</protein>
<organism evidence="11 12">
    <name type="scientific">Pleurotus ostreatus (strain PC15)</name>
    <name type="common">Oyster mushroom</name>
    <dbReference type="NCBI Taxonomy" id="1137138"/>
    <lineage>
        <taxon>Eukaryota</taxon>
        <taxon>Fungi</taxon>
        <taxon>Dikarya</taxon>
        <taxon>Basidiomycota</taxon>
        <taxon>Agaricomycotina</taxon>
        <taxon>Agaricomycetes</taxon>
        <taxon>Agaricomycetidae</taxon>
        <taxon>Agaricales</taxon>
        <taxon>Pleurotineae</taxon>
        <taxon>Pleurotaceae</taxon>
        <taxon>Pleurotus</taxon>
    </lineage>
</organism>
<dbReference type="InterPro" id="IPR036396">
    <property type="entry name" value="Cyt_P450_sf"/>
</dbReference>
<dbReference type="OrthoDB" id="2789670at2759"/>
<evidence type="ECO:0000256" key="1">
    <source>
        <dbReference type="ARBA" id="ARBA00001971"/>
    </source>
</evidence>
<reference evidence="12" key="1">
    <citation type="journal article" date="2014" name="Proc. Natl. Acad. Sci. U.S.A.">
        <title>Extensive sampling of basidiomycete genomes demonstrates inadequacy of the white-rot/brown-rot paradigm for wood decay fungi.</title>
        <authorList>
            <person name="Riley R."/>
            <person name="Salamov A.A."/>
            <person name="Brown D.W."/>
            <person name="Nagy L.G."/>
            <person name="Floudas D."/>
            <person name="Held B.W."/>
            <person name="Levasseur A."/>
            <person name="Lombard V."/>
            <person name="Morin E."/>
            <person name="Otillar R."/>
            <person name="Lindquist E.A."/>
            <person name="Sun H."/>
            <person name="LaButti K.M."/>
            <person name="Schmutz J."/>
            <person name="Jabbour D."/>
            <person name="Luo H."/>
            <person name="Baker S.E."/>
            <person name="Pisabarro A.G."/>
            <person name="Walton J.D."/>
            <person name="Blanchette R.A."/>
            <person name="Henrissat B."/>
            <person name="Martin F."/>
            <person name="Cullen D."/>
            <person name="Hibbett D.S."/>
            <person name="Grigoriev I.V."/>
        </authorList>
    </citation>
    <scope>NUCLEOTIDE SEQUENCE [LARGE SCALE GENOMIC DNA]</scope>
    <source>
        <strain evidence="12">PC15</strain>
    </source>
</reference>
<dbReference type="HOGENOM" id="CLU_001570_2_3_1"/>
<evidence type="ECO:0000256" key="4">
    <source>
        <dbReference type="ARBA" id="ARBA00022617"/>
    </source>
</evidence>
<evidence type="ECO:0000256" key="5">
    <source>
        <dbReference type="ARBA" id="ARBA00022723"/>
    </source>
</evidence>
<dbReference type="SUPFAM" id="SSF48264">
    <property type="entry name" value="Cytochrome P450"/>
    <property type="match status" value="1"/>
</dbReference>
<name>A0A067N652_PLEO1</name>
<comment type="cofactor">
    <cofactor evidence="1 9">
        <name>heme</name>
        <dbReference type="ChEBI" id="CHEBI:30413"/>
    </cofactor>
</comment>
<dbReference type="STRING" id="1137138.A0A067N652"/>
<dbReference type="EMBL" id="KL198014">
    <property type="protein sequence ID" value="KDQ22430.1"/>
    <property type="molecule type" value="Genomic_DNA"/>
</dbReference>
<evidence type="ECO:0000256" key="9">
    <source>
        <dbReference type="PIRSR" id="PIRSR602401-1"/>
    </source>
</evidence>
<evidence type="ECO:0000256" key="6">
    <source>
        <dbReference type="ARBA" id="ARBA00023002"/>
    </source>
</evidence>
<dbReference type="Pfam" id="PF00067">
    <property type="entry name" value="p450"/>
    <property type="match status" value="1"/>
</dbReference>
<evidence type="ECO:0008006" key="13">
    <source>
        <dbReference type="Google" id="ProtNLM"/>
    </source>
</evidence>
<evidence type="ECO:0000313" key="12">
    <source>
        <dbReference type="Proteomes" id="UP000027073"/>
    </source>
</evidence>
<comment type="pathway">
    <text evidence="2">Secondary metabolite biosynthesis.</text>
</comment>
<keyword evidence="4 9" id="KW-0349">Heme</keyword>
<feature type="non-terminal residue" evidence="11">
    <location>
        <position position="449"/>
    </location>
</feature>
<keyword evidence="5 9" id="KW-0479">Metal-binding</keyword>